<organism evidence="2 3">
    <name type="scientific">Candidatus Nanohalobium constans</name>
    <dbReference type="NCBI Taxonomy" id="2565781"/>
    <lineage>
        <taxon>Archaea</taxon>
        <taxon>Candidatus Nanohalarchaeota</taxon>
        <taxon>Candidatus Nanohalobia</taxon>
        <taxon>Candidatus Nanohalobiales</taxon>
        <taxon>Candidatus Nanohalobiaceae</taxon>
        <taxon>Candidatus Nanohalobium</taxon>
    </lineage>
</organism>
<sequence>MTEHWPTFEEAEDGEFISPNSYKSGEEIIIPMNRTRTHSDPDNSMTQLLHQKAEEYGLTRTEAAEIYNEVPGHLADTHRLNEEKFEEDIENAVEDYAEGLSAEEVVNEYGLEKPAKETKTSPIDLTE</sequence>
<accession>A0A5Q0UEM4</accession>
<reference evidence="3" key="1">
    <citation type="submission" date="2019-05" db="EMBL/GenBank/DDBJ databases">
        <title>Candidatus Nanohalobium constans, a novel model system to study the DPANN nano-sized archaea: genomic and physiological characterization of a nanoarchaeon co-cultured with its chitinotrophic host.</title>
        <authorList>
            <person name="La Cono V."/>
            <person name="Arcadi E."/>
            <person name="Crisafi F."/>
            <person name="Denaro R."/>
            <person name="La Spada G."/>
            <person name="Messina E."/>
            <person name="Smedile F."/>
            <person name="Toshchakov S.V."/>
            <person name="Shevchenko M.A."/>
            <person name="Golyshin P.N."/>
            <person name="Golyshina O.V."/>
            <person name="Ferrer M."/>
            <person name="Rohde M."/>
            <person name="Mushegian A."/>
            <person name="Sorokin D.Y."/>
            <person name="Giuliano L."/>
            <person name="Yakimov M.M."/>
        </authorList>
    </citation>
    <scope>NUCLEOTIDE SEQUENCE [LARGE SCALE GENOMIC DNA]</scope>
    <source>
        <strain evidence="3">LC1Nh</strain>
    </source>
</reference>
<evidence type="ECO:0000256" key="1">
    <source>
        <dbReference type="SAM" id="MobiDB-lite"/>
    </source>
</evidence>
<feature type="region of interest" description="Disordered" evidence="1">
    <location>
        <begin position="1"/>
        <end position="21"/>
    </location>
</feature>
<evidence type="ECO:0000313" key="3">
    <source>
        <dbReference type="Proteomes" id="UP000377803"/>
    </source>
</evidence>
<dbReference type="EMBL" id="CP040089">
    <property type="protein sequence ID" value="QGA79987.1"/>
    <property type="molecule type" value="Genomic_DNA"/>
</dbReference>
<evidence type="ECO:0000313" key="2">
    <source>
        <dbReference type="EMBL" id="QGA79987.1"/>
    </source>
</evidence>
<dbReference type="RefSeq" id="WP_153549725.1">
    <property type="nucleotide sequence ID" value="NZ_CP040089.1"/>
</dbReference>
<dbReference type="Proteomes" id="UP000377803">
    <property type="component" value="Chromosome"/>
</dbReference>
<dbReference type="AlphaFoldDB" id="A0A5Q0UEM4"/>
<keyword evidence="3" id="KW-1185">Reference proteome</keyword>
<dbReference type="GeneID" id="42364459"/>
<dbReference type="KEGG" id="ncon:LC1Nh_0079"/>
<protein>
    <submittedName>
        <fullName evidence="2">Uncharacterized protein</fullName>
    </submittedName>
</protein>
<name>A0A5Q0UEM4_9ARCH</name>
<proteinExistence type="predicted"/>
<gene>
    <name evidence="2" type="ORF">LC1Nh_0079</name>
</gene>